<dbReference type="Pfam" id="PF01312">
    <property type="entry name" value="Bac_export_2"/>
    <property type="match status" value="1"/>
</dbReference>
<keyword evidence="3" id="KW-0969">Cilium</keyword>
<evidence type="ECO:0000313" key="3">
    <source>
        <dbReference type="EMBL" id="KIL97302.1"/>
    </source>
</evidence>
<dbReference type="OrthoDB" id="5244399at2"/>
<dbReference type="PANTHER" id="PTHR30531:SF12">
    <property type="entry name" value="FLAGELLAR BIOSYNTHETIC PROTEIN FLHB"/>
    <property type="match status" value="1"/>
</dbReference>
<dbReference type="RefSeq" id="WP_009871031.1">
    <property type="nucleotide sequence ID" value="NZ_JXSL01000030.1"/>
</dbReference>
<sequence length="117" mass="12045">MGNSDIWDEGAESERAKASAHPKRRQVAVALADDPDNPGLPTVTASGRGAVAEQILQLAFAHGVKVRTDPDLAEVLAAVEVDTVIPVEAFVAVAEILAYVYRANATMGAAPPPGGTA</sequence>
<keyword evidence="3" id="KW-0282">Flagellum</keyword>
<dbReference type="Gene3D" id="3.40.1690.10">
    <property type="entry name" value="secretion proteins EscU"/>
    <property type="match status" value="1"/>
</dbReference>
<evidence type="ECO:0000313" key="4">
    <source>
        <dbReference type="Proteomes" id="UP000031971"/>
    </source>
</evidence>
<reference evidence="3 4" key="1">
    <citation type="submission" date="2015-01" db="EMBL/GenBank/DDBJ databases">
        <title>Genome Sequence of Magnetospirillum magnetotacticum Strain MS-1.</title>
        <authorList>
            <person name="Marinov G.K."/>
            <person name="Smalley M.D."/>
            <person name="DeSalvo G."/>
        </authorList>
    </citation>
    <scope>NUCLEOTIDE SEQUENCE [LARGE SCALE GENOMIC DNA]</scope>
    <source>
        <strain evidence="3 4">MS-1</strain>
    </source>
</reference>
<protein>
    <submittedName>
        <fullName evidence="3">Flagellar biosynthesis protein flhB</fullName>
    </submittedName>
</protein>
<dbReference type="Proteomes" id="UP000031971">
    <property type="component" value="Unassembled WGS sequence"/>
</dbReference>
<evidence type="ECO:0000256" key="2">
    <source>
        <dbReference type="SAM" id="MobiDB-lite"/>
    </source>
</evidence>
<feature type="compositionally biased region" description="Acidic residues" evidence="2">
    <location>
        <begin position="1"/>
        <end position="11"/>
    </location>
</feature>
<dbReference type="InterPro" id="IPR029025">
    <property type="entry name" value="T3SS_substrate_exporter_C"/>
</dbReference>
<dbReference type="PANTHER" id="PTHR30531">
    <property type="entry name" value="FLAGELLAR BIOSYNTHETIC PROTEIN FLHB"/>
    <property type="match status" value="1"/>
</dbReference>
<proteinExistence type="inferred from homology"/>
<dbReference type="GO" id="GO:0005886">
    <property type="term" value="C:plasma membrane"/>
    <property type="evidence" value="ECO:0007669"/>
    <property type="project" value="TreeGrafter"/>
</dbReference>
<organism evidence="3 4">
    <name type="scientific">Paramagnetospirillum magnetotacticum MS-1</name>
    <dbReference type="NCBI Taxonomy" id="272627"/>
    <lineage>
        <taxon>Bacteria</taxon>
        <taxon>Pseudomonadati</taxon>
        <taxon>Pseudomonadota</taxon>
        <taxon>Alphaproteobacteria</taxon>
        <taxon>Rhodospirillales</taxon>
        <taxon>Magnetospirillaceae</taxon>
        <taxon>Paramagnetospirillum</taxon>
    </lineage>
</organism>
<dbReference type="AlphaFoldDB" id="A0A0C2U761"/>
<comment type="similarity">
    <text evidence="1">Belongs to the type III secretion exporter family.</text>
</comment>
<dbReference type="GO" id="GO:0009306">
    <property type="term" value="P:protein secretion"/>
    <property type="evidence" value="ECO:0007669"/>
    <property type="project" value="InterPro"/>
</dbReference>
<dbReference type="EMBL" id="JXSL01000030">
    <property type="protein sequence ID" value="KIL97302.1"/>
    <property type="molecule type" value="Genomic_DNA"/>
</dbReference>
<dbReference type="SUPFAM" id="SSF160544">
    <property type="entry name" value="EscU C-terminal domain-like"/>
    <property type="match status" value="1"/>
</dbReference>
<gene>
    <name evidence="3" type="ORF">CCC_00363</name>
</gene>
<dbReference type="STRING" id="272627.CCC_00363"/>
<keyword evidence="3" id="KW-0966">Cell projection</keyword>
<dbReference type="InterPro" id="IPR006135">
    <property type="entry name" value="T3SS_substrate_exporter"/>
</dbReference>
<accession>A0A0C2U761</accession>
<evidence type="ECO:0000256" key="1">
    <source>
        <dbReference type="ARBA" id="ARBA00010690"/>
    </source>
</evidence>
<comment type="caution">
    <text evidence="3">The sequence shown here is derived from an EMBL/GenBank/DDBJ whole genome shotgun (WGS) entry which is preliminary data.</text>
</comment>
<keyword evidence="4" id="KW-1185">Reference proteome</keyword>
<name>A0A0C2U761_PARME</name>
<feature type="region of interest" description="Disordered" evidence="2">
    <location>
        <begin position="1"/>
        <end position="27"/>
    </location>
</feature>